<organism evidence="1 2">
    <name type="scientific">Mycobacterium gastri</name>
    <dbReference type="NCBI Taxonomy" id="1777"/>
    <lineage>
        <taxon>Bacteria</taxon>
        <taxon>Bacillati</taxon>
        <taxon>Actinomycetota</taxon>
        <taxon>Actinomycetes</taxon>
        <taxon>Mycobacteriales</taxon>
        <taxon>Mycobacteriaceae</taxon>
        <taxon>Mycobacterium</taxon>
    </lineage>
</organism>
<name>A0A1X1W0F7_MYCGS</name>
<proteinExistence type="predicted"/>
<gene>
    <name evidence="1" type="ORF">AWC07_22770</name>
</gene>
<keyword evidence="2" id="KW-1185">Reference proteome</keyword>
<dbReference type="EMBL" id="LQOX01000016">
    <property type="protein sequence ID" value="ORV78785.1"/>
    <property type="molecule type" value="Genomic_DNA"/>
</dbReference>
<comment type="caution">
    <text evidence="1">The sequence shown here is derived from an EMBL/GenBank/DDBJ whole genome shotgun (WGS) entry which is preliminary data.</text>
</comment>
<accession>A0A1X1W0F7</accession>
<evidence type="ECO:0000313" key="2">
    <source>
        <dbReference type="Proteomes" id="UP000193738"/>
    </source>
</evidence>
<reference evidence="1 2" key="1">
    <citation type="submission" date="2016-01" db="EMBL/GenBank/DDBJ databases">
        <title>The new phylogeny of the genus Mycobacterium.</title>
        <authorList>
            <person name="Tarcisio F."/>
            <person name="Conor M."/>
            <person name="Antonella G."/>
            <person name="Elisabetta G."/>
            <person name="Giulia F.S."/>
            <person name="Sara T."/>
            <person name="Anna F."/>
            <person name="Clotilde B."/>
            <person name="Roberto B."/>
            <person name="Veronica D.S."/>
            <person name="Fabio R."/>
            <person name="Monica P."/>
            <person name="Olivier J."/>
            <person name="Enrico T."/>
            <person name="Nicola S."/>
        </authorList>
    </citation>
    <scope>NUCLEOTIDE SEQUENCE [LARGE SCALE GENOMIC DNA]</scope>
    <source>
        <strain evidence="1 2">DSM 43505</strain>
    </source>
</reference>
<protein>
    <submittedName>
        <fullName evidence="1">Uncharacterized protein</fullName>
    </submittedName>
</protein>
<evidence type="ECO:0000313" key="1">
    <source>
        <dbReference type="EMBL" id="ORV78785.1"/>
    </source>
</evidence>
<dbReference type="Proteomes" id="UP000193738">
    <property type="component" value="Unassembled WGS sequence"/>
</dbReference>
<dbReference type="AlphaFoldDB" id="A0A1X1W0F7"/>
<sequence>MVSSHTFSPGECHRYNPRMGDNLRVTPAQLRVTSTGWHMEAFDLHAAPPALEPSGGWPTVLAAAGVTGAAQVATADLHTKIATTAGMTQVAATGYEATDSDAADMLKNVATTITGTARNA</sequence>